<organism evidence="1">
    <name type="scientific">Pararge aegeria</name>
    <name type="common">speckled wood butterfly</name>
    <dbReference type="NCBI Taxonomy" id="116150"/>
    <lineage>
        <taxon>Eukaryota</taxon>
        <taxon>Metazoa</taxon>
        <taxon>Ecdysozoa</taxon>
        <taxon>Arthropoda</taxon>
        <taxon>Hexapoda</taxon>
        <taxon>Insecta</taxon>
        <taxon>Pterygota</taxon>
        <taxon>Neoptera</taxon>
        <taxon>Endopterygota</taxon>
        <taxon>Lepidoptera</taxon>
        <taxon>Glossata</taxon>
        <taxon>Ditrysia</taxon>
        <taxon>Papilionoidea</taxon>
        <taxon>Nymphalidae</taxon>
        <taxon>Satyrinae</taxon>
        <taxon>Satyrini</taxon>
        <taxon>Parargina</taxon>
        <taxon>Pararge</taxon>
    </lineage>
</organism>
<evidence type="ECO:0000313" key="1">
    <source>
        <dbReference type="EMBL" id="JAA80120.1"/>
    </source>
</evidence>
<reference evidence="1" key="1">
    <citation type="journal article" date="2013" name="BMC Genomics">
        <title>Unscrambling butterfly oogenesis.</title>
        <authorList>
            <person name="Carter J.M."/>
            <person name="Baker S.C."/>
            <person name="Pink R."/>
            <person name="Carter D.R."/>
            <person name="Collins A."/>
            <person name="Tomlin J."/>
            <person name="Gibbs M."/>
            <person name="Breuker C.J."/>
        </authorList>
    </citation>
    <scope>NUCLEOTIDE SEQUENCE</scope>
    <source>
        <tissue evidence="1">Ovary</tissue>
    </source>
</reference>
<dbReference type="AlphaFoldDB" id="S4P1L0"/>
<dbReference type="EMBL" id="GAIX01012440">
    <property type="protein sequence ID" value="JAA80120.1"/>
    <property type="molecule type" value="Transcribed_RNA"/>
</dbReference>
<reference evidence="1" key="2">
    <citation type="submission" date="2013-05" db="EMBL/GenBank/DDBJ databases">
        <authorList>
            <person name="Carter J.-M."/>
            <person name="Baker S.C."/>
            <person name="Pink R."/>
            <person name="Carter D.R.F."/>
            <person name="Collins A."/>
            <person name="Tomlin J."/>
            <person name="Gibbs M."/>
            <person name="Breuker C.J."/>
        </authorList>
    </citation>
    <scope>NUCLEOTIDE SEQUENCE</scope>
    <source>
        <tissue evidence="1">Ovary</tissue>
    </source>
</reference>
<name>S4P1L0_9NEOP</name>
<sequence length="116" mass="13652">MHFQFIKVQTLAQTFTRRDKCFSLAAHWLLLLRELIAHLETRLNGYLQLLQMRVILLSTILQLKSRVCRLQLTITRTTTPAIVTNVRATLMYITISASIVQYMKISIEWCLLWQML</sequence>
<protein>
    <submittedName>
        <fullName evidence="1">Uncharacterized protein</fullName>
    </submittedName>
</protein>
<proteinExistence type="predicted"/>
<accession>S4P1L0</accession>